<dbReference type="Gene3D" id="3.55.50.30">
    <property type="match status" value="1"/>
</dbReference>
<protein>
    <submittedName>
        <fullName evidence="2">DUF4974 domain-containing protein</fullName>
    </submittedName>
</protein>
<gene>
    <name evidence="2" type="ORF">FEF09_29505</name>
</gene>
<keyword evidence="3" id="KW-1185">Reference proteome</keyword>
<feature type="domain" description="Protein FecR C-terminal" evidence="1">
    <location>
        <begin position="18"/>
        <end position="42"/>
    </location>
</feature>
<accession>A0A5C6LKH5</accession>
<dbReference type="Proteomes" id="UP000318815">
    <property type="component" value="Unassembled WGS sequence"/>
</dbReference>
<proteinExistence type="predicted"/>
<dbReference type="OrthoDB" id="1099963at2"/>
<comment type="caution">
    <text evidence="2">The sequence shown here is derived from an EMBL/GenBank/DDBJ whole genome shotgun (WGS) entry which is preliminary data.</text>
</comment>
<dbReference type="InterPro" id="IPR032508">
    <property type="entry name" value="FecR_C"/>
</dbReference>
<sequence>MKVSKVNIDDVIAWKDGYFRFDDQSLEVIMKAMSRWYNVSYISKMKVCVVKPLAW</sequence>
<dbReference type="RefSeq" id="WP_146308415.1">
    <property type="nucleotide sequence ID" value="NZ_VOHS01000082.1"/>
</dbReference>
<dbReference type="AlphaFoldDB" id="A0A5C6LKH5"/>
<evidence type="ECO:0000313" key="2">
    <source>
        <dbReference type="EMBL" id="TWV90440.1"/>
    </source>
</evidence>
<dbReference type="Pfam" id="PF16344">
    <property type="entry name" value="FecR_C"/>
    <property type="match status" value="1"/>
</dbReference>
<name>A0A5C6LKH5_9BACT</name>
<dbReference type="EMBL" id="VOHS01000082">
    <property type="protein sequence ID" value="TWV90440.1"/>
    <property type="molecule type" value="Genomic_DNA"/>
</dbReference>
<evidence type="ECO:0000313" key="3">
    <source>
        <dbReference type="Proteomes" id="UP000318815"/>
    </source>
</evidence>
<reference evidence="2 3" key="1">
    <citation type="submission" date="2019-08" db="EMBL/GenBank/DDBJ databases">
        <title>Whole genome sequencing of chitin degrading bacteria Chitinophaga pinensis YS16.</title>
        <authorList>
            <person name="Singh R.P."/>
            <person name="Manchanda G."/>
            <person name="Maurya I.K."/>
            <person name="Joshi N.K."/>
            <person name="Srivastava A.K."/>
        </authorList>
    </citation>
    <scope>NUCLEOTIDE SEQUENCE [LARGE SCALE GENOMIC DNA]</scope>
    <source>
        <strain evidence="2 3">YS-16</strain>
    </source>
</reference>
<evidence type="ECO:0000259" key="1">
    <source>
        <dbReference type="Pfam" id="PF16344"/>
    </source>
</evidence>
<organism evidence="2 3">
    <name type="scientific">Chitinophaga pinensis</name>
    <dbReference type="NCBI Taxonomy" id="79329"/>
    <lineage>
        <taxon>Bacteria</taxon>
        <taxon>Pseudomonadati</taxon>
        <taxon>Bacteroidota</taxon>
        <taxon>Chitinophagia</taxon>
        <taxon>Chitinophagales</taxon>
        <taxon>Chitinophagaceae</taxon>
        <taxon>Chitinophaga</taxon>
    </lineage>
</organism>